<dbReference type="Gene3D" id="1.10.150.130">
    <property type="match status" value="1"/>
</dbReference>
<feature type="region of interest" description="Disordered" evidence="5">
    <location>
        <begin position="212"/>
        <end position="236"/>
    </location>
</feature>
<dbReference type="InterPro" id="IPR010998">
    <property type="entry name" value="Integrase_recombinase_N"/>
</dbReference>
<dbReference type="InterPro" id="IPR013762">
    <property type="entry name" value="Integrase-like_cat_sf"/>
</dbReference>
<evidence type="ECO:0000256" key="2">
    <source>
        <dbReference type="ARBA" id="ARBA00022908"/>
    </source>
</evidence>
<name>A0A7W9EMS6_9HYPH</name>
<dbReference type="InterPro" id="IPR050090">
    <property type="entry name" value="Tyrosine_recombinase_XerCD"/>
</dbReference>
<keyword evidence="3" id="KW-0238">DNA-binding</keyword>
<organism evidence="7 8">
    <name type="scientific">Brucella daejeonensis</name>
    <dbReference type="NCBI Taxonomy" id="659015"/>
    <lineage>
        <taxon>Bacteria</taxon>
        <taxon>Pseudomonadati</taxon>
        <taxon>Pseudomonadota</taxon>
        <taxon>Alphaproteobacteria</taxon>
        <taxon>Hyphomicrobiales</taxon>
        <taxon>Brucellaceae</taxon>
        <taxon>Brucella/Ochrobactrum group</taxon>
        <taxon>Brucella</taxon>
    </lineage>
</organism>
<sequence length="613" mass="70379">MSRRSTYKRRGVSGVYYARIYIPIDLQSHYGCEDKKVSLRTKDESEAKRQFHITMATWELKFKELRNRRELRPDDMADAVWKHYNSSIEEYEQAKNHMPTKDDVDAAKQKLLNSAQHGDFDLNDPLAVLNASVDFLATKERRTMDQKARAIKLRDMRAQLADNEAPLTGPASDDYLNRNKLLVREDDPTRHELALKIARAEIEALERTIERDRGDYGGTPKDPIVKPASGTSREQAKPGETIMELFEQYAVENPNDVRLDTLNQARRDIGTYLQVVGVNYPPRMIDKATVREWKGLLMKLPVKATESTVFKGMTLPQIVEHNEKIQKPAITTRTVNRYMSGLSAFCDWLENNGYLETNPVLKMFLKKDKRTKTRPFSTAQLNTLFRSPLFTGCQSDESWLYKKRPGNIQIRNHEFWVPLIMLFSGARPGEIAQLEIADIQSHHGIWIMDITTTLDDDDEDEDYKSVKNKNSKRVIPIHSELIKIGFLKYYNALKDSGETRLFPQAKRNSRGQMIADFSKAFGRYLEGVGVKDKSDKDFKKYKLYSLRHGAADAFRRAGYLNEQFGFILGHGNSEKNTAMTSHYGELPEGPLDMRVELINSIAYPGLNLDHLIL</sequence>
<dbReference type="Gene3D" id="1.10.443.10">
    <property type="entry name" value="Intergrase catalytic core"/>
    <property type="match status" value="1"/>
</dbReference>
<reference evidence="7 8" key="1">
    <citation type="submission" date="2020-08" db="EMBL/GenBank/DDBJ databases">
        <title>Genomic Encyclopedia of Type Strains, Phase IV (KMG-IV): sequencing the most valuable type-strain genomes for metagenomic binning, comparative biology and taxonomic classification.</title>
        <authorList>
            <person name="Goeker M."/>
        </authorList>
    </citation>
    <scope>NUCLEOTIDE SEQUENCE [LARGE SCALE GENOMIC DNA]</scope>
    <source>
        <strain evidence="7 8">DSM 26944</strain>
    </source>
</reference>
<dbReference type="SUPFAM" id="SSF56349">
    <property type="entry name" value="DNA breaking-rejoining enzymes"/>
    <property type="match status" value="1"/>
</dbReference>
<keyword evidence="4" id="KW-0233">DNA recombination</keyword>
<accession>A0A7W9EMS6</accession>
<feature type="domain" description="DUF6538" evidence="6">
    <location>
        <begin position="9"/>
        <end position="67"/>
    </location>
</feature>
<dbReference type="EMBL" id="JACIJG010000017">
    <property type="protein sequence ID" value="MBB5703768.1"/>
    <property type="molecule type" value="Genomic_DNA"/>
</dbReference>
<evidence type="ECO:0000256" key="1">
    <source>
        <dbReference type="ARBA" id="ARBA00008857"/>
    </source>
</evidence>
<evidence type="ECO:0000256" key="5">
    <source>
        <dbReference type="SAM" id="MobiDB-lite"/>
    </source>
</evidence>
<dbReference type="Pfam" id="PF20172">
    <property type="entry name" value="DUF6538"/>
    <property type="match status" value="1"/>
</dbReference>
<comment type="caution">
    <text evidence="7">The sequence shown here is derived from an EMBL/GenBank/DDBJ whole genome shotgun (WGS) entry which is preliminary data.</text>
</comment>
<gene>
    <name evidence="7" type="ORF">FHS76_003678</name>
</gene>
<dbReference type="InterPro" id="IPR046668">
    <property type="entry name" value="DUF6538"/>
</dbReference>
<dbReference type="PANTHER" id="PTHR30349:SF41">
    <property type="entry name" value="INTEGRASE_RECOMBINASE PROTEIN MJ0367-RELATED"/>
    <property type="match status" value="1"/>
</dbReference>
<dbReference type="RefSeq" id="WP_183656032.1">
    <property type="nucleotide sequence ID" value="NZ_JACIJG010000017.1"/>
</dbReference>
<keyword evidence="8" id="KW-1185">Reference proteome</keyword>
<comment type="similarity">
    <text evidence="1">Belongs to the 'phage' integrase family.</text>
</comment>
<evidence type="ECO:0000313" key="8">
    <source>
        <dbReference type="Proteomes" id="UP000555546"/>
    </source>
</evidence>
<evidence type="ECO:0000256" key="4">
    <source>
        <dbReference type="ARBA" id="ARBA00023172"/>
    </source>
</evidence>
<proteinExistence type="inferred from homology"/>
<keyword evidence="2" id="KW-0229">DNA integration</keyword>
<evidence type="ECO:0000259" key="6">
    <source>
        <dbReference type="Pfam" id="PF20172"/>
    </source>
</evidence>
<dbReference type="PANTHER" id="PTHR30349">
    <property type="entry name" value="PHAGE INTEGRASE-RELATED"/>
    <property type="match status" value="1"/>
</dbReference>
<dbReference type="CDD" id="cd01184">
    <property type="entry name" value="INT_C_like_1"/>
    <property type="match status" value="1"/>
</dbReference>
<protein>
    <submittedName>
        <fullName evidence="7">Integrase</fullName>
    </submittedName>
</protein>
<dbReference type="AlphaFoldDB" id="A0A7W9EMS6"/>
<evidence type="ECO:0000256" key="3">
    <source>
        <dbReference type="ARBA" id="ARBA00023125"/>
    </source>
</evidence>
<dbReference type="InterPro" id="IPR011010">
    <property type="entry name" value="DNA_brk_join_enz"/>
</dbReference>
<dbReference type="Proteomes" id="UP000555546">
    <property type="component" value="Unassembled WGS sequence"/>
</dbReference>
<dbReference type="GO" id="GO:0003677">
    <property type="term" value="F:DNA binding"/>
    <property type="evidence" value="ECO:0007669"/>
    <property type="project" value="UniProtKB-KW"/>
</dbReference>
<dbReference type="GO" id="GO:0015074">
    <property type="term" value="P:DNA integration"/>
    <property type="evidence" value="ECO:0007669"/>
    <property type="project" value="UniProtKB-KW"/>
</dbReference>
<dbReference type="GO" id="GO:0006310">
    <property type="term" value="P:DNA recombination"/>
    <property type="evidence" value="ECO:0007669"/>
    <property type="project" value="UniProtKB-KW"/>
</dbReference>
<evidence type="ECO:0000313" key="7">
    <source>
        <dbReference type="EMBL" id="MBB5703768.1"/>
    </source>
</evidence>